<feature type="compositionally biased region" description="Polar residues" evidence="1">
    <location>
        <begin position="63"/>
        <end position="80"/>
    </location>
</feature>
<proteinExistence type="predicted"/>
<name>A0AA42B3H1_PAPNU</name>
<protein>
    <submittedName>
        <fullName evidence="2">Uncharacterized protein</fullName>
    </submittedName>
</protein>
<comment type="caution">
    <text evidence="2">The sequence shown here is derived from an EMBL/GenBank/DDBJ whole genome shotgun (WGS) entry which is preliminary data.</text>
</comment>
<feature type="compositionally biased region" description="Basic and acidic residues" evidence="1">
    <location>
        <begin position="244"/>
        <end position="255"/>
    </location>
</feature>
<feature type="region of interest" description="Disordered" evidence="1">
    <location>
        <begin position="217"/>
        <end position="273"/>
    </location>
</feature>
<accession>A0AA42B3H1</accession>
<organism evidence="2 3">
    <name type="scientific">Papaver nudicaule</name>
    <name type="common">Iceland poppy</name>
    <dbReference type="NCBI Taxonomy" id="74823"/>
    <lineage>
        <taxon>Eukaryota</taxon>
        <taxon>Viridiplantae</taxon>
        <taxon>Streptophyta</taxon>
        <taxon>Embryophyta</taxon>
        <taxon>Tracheophyta</taxon>
        <taxon>Spermatophyta</taxon>
        <taxon>Magnoliopsida</taxon>
        <taxon>Ranunculales</taxon>
        <taxon>Papaveraceae</taxon>
        <taxon>Papaveroideae</taxon>
        <taxon>Papaver</taxon>
    </lineage>
</organism>
<reference evidence="2" key="1">
    <citation type="submission" date="2022-03" db="EMBL/GenBank/DDBJ databases">
        <title>A functionally conserved STORR gene fusion in Papaver species that diverged 16.8 million years ago.</title>
        <authorList>
            <person name="Catania T."/>
        </authorList>
    </citation>
    <scope>NUCLEOTIDE SEQUENCE</scope>
    <source>
        <strain evidence="2">S-191538</strain>
    </source>
</reference>
<evidence type="ECO:0000256" key="1">
    <source>
        <dbReference type="SAM" id="MobiDB-lite"/>
    </source>
</evidence>
<evidence type="ECO:0000313" key="3">
    <source>
        <dbReference type="Proteomes" id="UP001177140"/>
    </source>
</evidence>
<gene>
    <name evidence="2" type="ORF">MKW94_011408</name>
</gene>
<feature type="compositionally biased region" description="Basic and acidic residues" evidence="1">
    <location>
        <begin position="11"/>
        <end position="29"/>
    </location>
</feature>
<evidence type="ECO:0000313" key="2">
    <source>
        <dbReference type="EMBL" id="MCL7049739.1"/>
    </source>
</evidence>
<sequence>MGNEQSGHHKNGAEKLKKSDGKNKDKIPEETSGVTDDVTKDSDIKDVAAEASVGLANVLPVSTDPSSEISTAETVTQVQNEIPVEKEISVDTKTSEQQAAQPKPVELTKAETFFYECKQEEPAAKIDAIPESSVVVEKAVPIPESSVVVEKPVAKTESTVVVEKPVASTESNVVAEKPIAKTEPSVVIEQPIAKAEDLVKDLEKPGPVLFQSLLNMGGDTSQPIEESGRTTLLNKETLEPQQKSTEKVTESERVSTDTLNAPLIAKDEGSESARKEIVENEHLKRNKSFISSLLCCTAP</sequence>
<dbReference type="EMBL" id="JAJJMA010319539">
    <property type="protein sequence ID" value="MCL7049739.1"/>
    <property type="molecule type" value="Genomic_DNA"/>
</dbReference>
<dbReference type="Proteomes" id="UP001177140">
    <property type="component" value="Unassembled WGS sequence"/>
</dbReference>
<feature type="region of interest" description="Disordered" evidence="1">
    <location>
        <begin position="1"/>
        <end position="43"/>
    </location>
</feature>
<dbReference type="AlphaFoldDB" id="A0AA42B3H1"/>
<keyword evidence="3" id="KW-1185">Reference proteome</keyword>
<feature type="compositionally biased region" description="Polar residues" evidence="1">
    <location>
        <begin position="217"/>
        <end position="243"/>
    </location>
</feature>
<feature type="region of interest" description="Disordered" evidence="1">
    <location>
        <begin position="55"/>
        <end position="80"/>
    </location>
</feature>